<dbReference type="Proteomes" id="UP000033661">
    <property type="component" value="Unassembled WGS sequence"/>
</dbReference>
<proteinExistence type="predicted"/>
<keyword evidence="2" id="KW-1185">Reference proteome</keyword>
<keyword evidence="1" id="KW-0489">Methyltransferase</keyword>
<comment type="caution">
    <text evidence="1">The sequence shown here is derived from an EMBL/GenBank/DDBJ whole genome shotgun (WGS) entry which is preliminary data.</text>
</comment>
<evidence type="ECO:0000313" key="1">
    <source>
        <dbReference type="EMBL" id="KJV90444.1"/>
    </source>
</evidence>
<dbReference type="RefSeq" id="WP_012152176.1">
    <property type="nucleotide sequence ID" value="NZ_LAOI01000001.1"/>
</dbReference>
<evidence type="ECO:0000313" key="2">
    <source>
        <dbReference type="Proteomes" id="UP000033661"/>
    </source>
</evidence>
<dbReference type="AlphaFoldDB" id="A0A0F3QG68"/>
<gene>
    <name evidence="1" type="ORF">RBEAN4_1448</name>
</gene>
<dbReference type="GO" id="GO:0008168">
    <property type="term" value="F:methyltransferase activity"/>
    <property type="evidence" value="ECO:0007669"/>
    <property type="project" value="UniProtKB-KW"/>
</dbReference>
<reference evidence="1 2" key="1">
    <citation type="submission" date="2015-02" db="EMBL/GenBank/DDBJ databases">
        <title>Genome Sequencing of Rickettsiales.</title>
        <authorList>
            <person name="Daugherty S.C."/>
            <person name="Su Q."/>
            <person name="Abolude K."/>
            <person name="Beier-Sexton M."/>
            <person name="Carlyon J.A."/>
            <person name="Carter R."/>
            <person name="Day N.P."/>
            <person name="Dumler S.J."/>
            <person name="Dyachenko V."/>
            <person name="Godinez A."/>
            <person name="Kurtti T.J."/>
            <person name="Lichay M."/>
            <person name="Mullins K.E."/>
            <person name="Ott S."/>
            <person name="Pappas-Brown V."/>
            <person name="Paris D.H."/>
            <person name="Patel P."/>
            <person name="Richards A.L."/>
            <person name="Sadzewicz L."/>
            <person name="Sears K."/>
            <person name="Seidman D."/>
            <person name="Sengamalay N."/>
            <person name="Stenos J."/>
            <person name="Tallon L.J."/>
            <person name="Vincent G."/>
            <person name="Fraser C.M."/>
            <person name="Munderloh U."/>
            <person name="Dunning-Hotopp J.C."/>
        </authorList>
    </citation>
    <scope>NUCLEOTIDE SEQUENCE [LARGE SCALE GENOMIC DNA]</scope>
    <source>
        <strain evidence="1 2">RML An4</strain>
    </source>
</reference>
<dbReference type="GO" id="GO:0032259">
    <property type="term" value="P:methylation"/>
    <property type="evidence" value="ECO:0007669"/>
    <property type="project" value="UniProtKB-KW"/>
</dbReference>
<sequence>METTYSTDDTKSKKGFESAFGIWKDMKLDSLEYQAKLRDEWILDELENNIYTANK</sequence>
<organism evidence="1 2">
    <name type="scientific">Rickettsia bellii str. RML An4</name>
    <dbReference type="NCBI Taxonomy" id="1359193"/>
    <lineage>
        <taxon>Bacteria</taxon>
        <taxon>Pseudomonadati</taxon>
        <taxon>Pseudomonadota</taxon>
        <taxon>Alphaproteobacteria</taxon>
        <taxon>Rickettsiales</taxon>
        <taxon>Rickettsiaceae</taxon>
        <taxon>Rickettsieae</taxon>
        <taxon>Rickettsia</taxon>
        <taxon>belli group</taxon>
    </lineage>
</organism>
<dbReference type="PATRIC" id="fig|1359193.3.peg.1405"/>
<protein>
    <submittedName>
        <fullName evidence="1">Putative ubiquinone/menaquinone biosynthesis methyltransferase</fullName>
    </submittedName>
</protein>
<accession>A0A0F3QG68</accession>
<keyword evidence="1" id="KW-0830">Ubiquinone</keyword>
<keyword evidence="1" id="KW-0808">Transferase</keyword>
<name>A0A0F3QG68_RICBE</name>
<dbReference type="EMBL" id="LAOI01000001">
    <property type="protein sequence ID" value="KJV90444.1"/>
    <property type="molecule type" value="Genomic_DNA"/>
</dbReference>